<comment type="caution">
    <text evidence="8">The sequence shown here is derived from an EMBL/GenBank/DDBJ whole genome shotgun (WGS) entry which is preliminary data.</text>
</comment>
<feature type="transmembrane region" description="Helical" evidence="7">
    <location>
        <begin position="6"/>
        <end position="27"/>
    </location>
</feature>
<keyword evidence="7" id="KW-0812">Transmembrane</keyword>
<dbReference type="Gene3D" id="1.10.630.10">
    <property type="entry name" value="Cytochrome P450"/>
    <property type="match status" value="1"/>
</dbReference>
<comment type="similarity">
    <text evidence="2">Belongs to the cytochrome P450 family.</text>
</comment>
<dbReference type="PANTHER" id="PTHR46206">
    <property type="entry name" value="CYTOCHROME P450"/>
    <property type="match status" value="1"/>
</dbReference>
<keyword evidence="3 6" id="KW-0479">Metal-binding</keyword>
<dbReference type="GO" id="GO:0004497">
    <property type="term" value="F:monooxygenase activity"/>
    <property type="evidence" value="ECO:0007669"/>
    <property type="project" value="InterPro"/>
</dbReference>
<dbReference type="InterPro" id="IPR002403">
    <property type="entry name" value="Cyt_P450_E_grp-IV"/>
</dbReference>
<keyword evidence="4" id="KW-0560">Oxidoreductase</keyword>
<dbReference type="PRINTS" id="PR00465">
    <property type="entry name" value="EP450IV"/>
</dbReference>
<sequence>MPFATVLTLVIICFCFRLWFYHARVPLDYDIFTNPRKSYESALEKYGPVIGVWRKGRLEYIVDDTLTFEVLTNHEAFSFRQGTATILNISYLMSVFHSFWFDMDNMVKKGITSHIDNIVERIAPVFEDHLNHIQHQKYALEGFDFFEYIHVAISEAMLYIIFGKREFSDRFLAATTKVAMNMATAGGFEVWREIQDYSPELDLPHPFEVTILQYLLTEWTDHQSFLWKLKRFLWMIILLIGILASILFASIHQTSSVATWIICEISARPDEQMALRAELDDLAPFEASTGRRQITHSALQNAARLDSFIREVLRTKGDTLSTIRLTTRDVDIGNATIPQGSLVIPLASLSHFSTKHHGHNAELFLAQRWCGQDKPAVMGSASYFPFGLGRWACPGRFLAINEIKIIAWSIIGRSTPCLKGNAYQITDPLNITSVPPKATIILQPLNRQLQGTRADRSAFIKQPREESRLPFGAYRELLFPKSTSQHKDKDTSNHLFSIVTVQFTKKATH</sequence>
<evidence type="ECO:0000313" key="9">
    <source>
        <dbReference type="Proteomes" id="UP001150238"/>
    </source>
</evidence>
<accession>A0A9W8ZRD2</accession>
<dbReference type="SUPFAM" id="SSF48264">
    <property type="entry name" value="Cytochrome P450"/>
    <property type="match status" value="1"/>
</dbReference>
<evidence type="ECO:0000256" key="5">
    <source>
        <dbReference type="ARBA" id="ARBA00023004"/>
    </source>
</evidence>
<name>A0A9W8ZRD2_9AGAR</name>
<reference evidence="8" key="1">
    <citation type="submission" date="2022-08" db="EMBL/GenBank/DDBJ databases">
        <authorList>
            <consortium name="DOE Joint Genome Institute"/>
            <person name="Min B."/>
            <person name="Riley R."/>
            <person name="Sierra-Patev S."/>
            <person name="Naranjo-Ortiz M."/>
            <person name="Looney B."/>
            <person name="Konkel Z."/>
            <person name="Slot J.C."/>
            <person name="Sakamoto Y."/>
            <person name="Steenwyk J.L."/>
            <person name="Rokas A."/>
            <person name="Carro J."/>
            <person name="Camarero S."/>
            <person name="Ferreira P."/>
            <person name="Molpeceres G."/>
            <person name="Ruiz-Duenas F.J."/>
            <person name="Serrano A."/>
            <person name="Henrissat B."/>
            <person name="Drula E."/>
            <person name="Hughes K.W."/>
            <person name="Mata J.L."/>
            <person name="Ishikawa N.K."/>
            <person name="Vargas-Isla R."/>
            <person name="Ushijima S."/>
            <person name="Smith C.A."/>
            <person name="Ahrendt S."/>
            <person name="Andreopoulos W."/>
            <person name="He G."/>
            <person name="Labutti K."/>
            <person name="Lipzen A."/>
            <person name="Ng V."/>
            <person name="Sandor L."/>
            <person name="Barry K."/>
            <person name="Martinez A.T."/>
            <person name="Xiao Y."/>
            <person name="Gibbons J.G."/>
            <person name="Terashima K."/>
            <person name="Hibbett D.S."/>
            <person name="Grigoriev I.V."/>
        </authorList>
    </citation>
    <scope>NUCLEOTIDE SEQUENCE</scope>
    <source>
        <strain evidence="8">Sp2 HRB7682 ss15</strain>
    </source>
</reference>
<evidence type="ECO:0000313" key="8">
    <source>
        <dbReference type="EMBL" id="KAJ4464453.1"/>
    </source>
</evidence>
<evidence type="ECO:0000256" key="2">
    <source>
        <dbReference type="ARBA" id="ARBA00010617"/>
    </source>
</evidence>
<dbReference type="InterPro" id="IPR036396">
    <property type="entry name" value="Cyt_P450_sf"/>
</dbReference>
<gene>
    <name evidence="8" type="ORF">C8J55DRAFT_493918</name>
</gene>
<keyword evidence="7" id="KW-1133">Transmembrane helix</keyword>
<dbReference type="InterPro" id="IPR001128">
    <property type="entry name" value="Cyt_P450"/>
</dbReference>
<feature type="binding site" description="axial binding residue" evidence="6">
    <location>
        <position position="393"/>
    </location>
    <ligand>
        <name>heme</name>
        <dbReference type="ChEBI" id="CHEBI:30413"/>
    </ligand>
    <ligandPart>
        <name>Fe</name>
        <dbReference type="ChEBI" id="CHEBI:18248"/>
    </ligandPart>
</feature>
<evidence type="ECO:0000256" key="3">
    <source>
        <dbReference type="ARBA" id="ARBA00022723"/>
    </source>
</evidence>
<dbReference type="GO" id="GO:0016705">
    <property type="term" value="F:oxidoreductase activity, acting on paired donors, with incorporation or reduction of molecular oxygen"/>
    <property type="evidence" value="ECO:0007669"/>
    <property type="project" value="InterPro"/>
</dbReference>
<evidence type="ECO:0000256" key="6">
    <source>
        <dbReference type="PIRSR" id="PIRSR602403-1"/>
    </source>
</evidence>
<keyword evidence="6" id="KW-0349">Heme</keyword>
<reference evidence="8" key="2">
    <citation type="journal article" date="2023" name="Proc. Natl. Acad. Sci. U.S.A.">
        <title>A global phylogenomic analysis of the shiitake genus Lentinula.</title>
        <authorList>
            <person name="Sierra-Patev S."/>
            <person name="Min B."/>
            <person name="Naranjo-Ortiz M."/>
            <person name="Looney B."/>
            <person name="Konkel Z."/>
            <person name="Slot J.C."/>
            <person name="Sakamoto Y."/>
            <person name="Steenwyk J.L."/>
            <person name="Rokas A."/>
            <person name="Carro J."/>
            <person name="Camarero S."/>
            <person name="Ferreira P."/>
            <person name="Molpeceres G."/>
            <person name="Ruiz-Duenas F.J."/>
            <person name="Serrano A."/>
            <person name="Henrissat B."/>
            <person name="Drula E."/>
            <person name="Hughes K.W."/>
            <person name="Mata J.L."/>
            <person name="Ishikawa N.K."/>
            <person name="Vargas-Isla R."/>
            <person name="Ushijima S."/>
            <person name="Smith C.A."/>
            <person name="Donoghue J."/>
            <person name="Ahrendt S."/>
            <person name="Andreopoulos W."/>
            <person name="He G."/>
            <person name="LaButti K."/>
            <person name="Lipzen A."/>
            <person name="Ng V."/>
            <person name="Riley R."/>
            <person name="Sandor L."/>
            <person name="Barry K."/>
            <person name="Martinez A.T."/>
            <person name="Xiao Y."/>
            <person name="Gibbons J.G."/>
            <person name="Terashima K."/>
            <person name="Grigoriev I.V."/>
            <person name="Hibbett D."/>
        </authorList>
    </citation>
    <scope>NUCLEOTIDE SEQUENCE</scope>
    <source>
        <strain evidence="8">Sp2 HRB7682 ss15</strain>
    </source>
</reference>
<feature type="transmembrane region" description="Helical" evidence="7">
    <location>
        <begin position="232"/>
        <end position="251"/>
    </location>
</feature>
<evidence type="ECO:0000256" key="1">
    <source>
        <dbReference type="ARBA" id="ARBA00001971"/>
    </source>
</evidence>
<evidence type="ECO:0000256" key="4">
    <source>
        <dbReference type="ARBA" id="ARBA00023002"/>
    </source>
</evidence>
<dbReference type="PANTHER" id="PTHR46206:SF4">
    <property type="entry name" value="P450, PUTATIVE (EUROFUNG)-RELATED"/>
    <property type="match status" value="1"/>
</dbReference>
<dbReference type="GO" id="GO:0005506">
    <property type="term" value="F:iron ion binding"/>
    <property type="evidence" value="ECO:0007669"/>
    <property type="project" value="InterPro"/>
</dbReference>
<organism evidence="8 9">
    <name type="scientific">Lentinula lateritia</name>
    <dbReference type="NCBI Taxonomy" id="40482"/>
    <lineage>
        <taxon>Eukaryota</taxon>
        <taxon>Fungi</taxon>
        <taxon>Dikarya</taxon>
        <taxon>Basidiomycota</taxon>
        <taxon>Agaricomycotina</taxon>
        <taxon>Agaricomycetes</taxon>
        <taxon>Agaricomycetidae</taxon>
        <taxon>Agaricales</taxon>
        <taxon>Marasmiineae</taxon>
        <taxon>Omphalotaceae</taxon>
        <taxon>Lentinula</taxon>
    </lineage>
</organism>
<comment type="cofactor">
    <cofactor evidence="1 6">
        <name>heme</name>
        <dbReference type="ChEBI" id="CHEBI:30413"/>
    </cofactor>
</comment>
<keyword evidence="5 6" id="KW-0408">Iron</keyword>
<dbReference type="GO" id="GO:0020037">
    <property type="term" value="F:heme binding"/>
    <property type="evidence" value="ECO:0007669"/>
    <property type="project" value="InterPro"/>
</dbReference>
<dbReference type="Proteomes" id="UP001150238">
    <property type="component" value="Unassembled WGS sequence"/>
</dbReference>
<evidence type="ECO:0000256" key="7">
    <source>
        <dbReference type="SAM" id="Phobius"/>
    </source>
</evidence>
<protein>
    <submittedName>
        <fullName evidence="8">Cytochrome P450</fullName>
    </submittedName>
</protein>
<dbReference type="Pfam" id="PF00067">
    <property type="entry name" value="p450"/>
    <property type="match status" value="2"/>
</dbReference>
<dbReference type="EMBL" id="JANVFS010000059">
    <property type="protein sequence ID" value="KAJ4464453.1"/>
    <property type="molecule type" value="Genomic_DNA"/>
</dbReference>
<keyword evidence="7" id="KW-0472">Membrane</keyword>
<dbReference type="AlphaFoldDB" id="A0A9W8ZRD2"/>
<proteinExistence type="inferred from homology"/>